<dbReference type="PIRSF" id="PIRSF027386">
    <property type="entry name" value="UCP027386_ABC_sbc_TM0202"/>
    <property type="match status" value="1"/>
</dbReference>
<dbReference type="PANTHER" id="PTHR30024">
    <property type="entry name" value="ALIPHATIC SULFONATES-BINDING PROTEIN-RELATED"/>
    <property type="match status" value="1"/>
</dbReference>
<dbReference type="PROSITE" id="PS51257">
    <property type="entry name" value="PROKAR_LIPOPROTEIN"/>
    <property type="match status" value="1"/>
</dbReference>
<dbReference type="EMBL" id="SLYC01000039">
    <property type="protein sequence ID" value="TCP98984.1"/>
    <property type="molecule type" value="Genomic_DNA"/>
</dbReference>
<accession>A0A4R2TD88</accession>
<dbReference type="AlphaFoldDB" id="A0A4R2TD88"/>
<comment type="pathway">
    <text evidence="1">Quinol/quinone metabolism; menaquinone biosynthesis.</text>
</comment>
<dbReference type="GO" id="GO:0009234">
    <property type="term" value="P:menaquinone biosynthetic process"/>
    <property type="evidence" value="ECO:0007669"/>
    <property type="project" value="UniProtKB-UniPathway"/>
</dbReference>
<dbReference type="SUPFAM" id="SSF53850">
    <property type="entry name" value="Periplasmic binding protein-like II"/>
    <property type="match status" value="1"/>
</dbReference>
<gene>
    <name evidence="4" type="ORF">EDD79_103917</name>
</gene>
<dbReference type="Proteomes" id="UP000295504">
    <property type="component" value="Unassembled WGS sequence"/>
</dbReference>
<name>A0A4R2TD88_9FIRM</name>
<keyword evidence="3" id="KW-0456">Lyase</keyword>
<sequence>MTKYGFKKVLILMIVIVLTLGTVVGCSPKNEIGQQTTGNENIEKVKIKVTTLKGPTGMGMAELMEKNELGETDLDYEFTLLGSPDDLVGKILSGEVDVAAVPTNLALVLYNRTQGAIQLAAVNTLGVLYVVENGASINSVEDLRGQSIYSSGKGATPDFVFNYILNGNNLTPDKDVIIDYKLQHSELAAALVAGDVKMGLLPQPHVTTALMQNPNLRIALDITAEWNKLTGDRQLPMGSIIVQKEFAQNNKEALNIFLDEYKQSVSFVNENNEEASELIEKFEILPKAAIAKKAIPLSNIVYIDAQDAKAYLEEFYQVLFDFDQKSIGGKLPDEGYYYKK</sequence>
<protein>
    <submittedName>
        <fullName evidence="4">NitT/TauT family transport system substrate-binding protein</fullName>
    </submittedName>
</protein>
<dbReference type="Pfam" id="PF02621">
    <property type="entry name" value="VitK2_biosynth"/>
    <property type="match status" value="1"/>
</dbReference>
<dbReference type="InterPro" id="IPR027024">
    <property type="entry name" value="UCP027386_ABC_sbc_TM0202"/>
</dbReference>
<evidence type="ECO:0000313" key="5">
    <source>
        <dbReference type="Proteomes" id="UP000295504"/>
    </source>
</evidence>
<dbReference type="GO" id="GO:0016829">
    <property type="term" value="F:lyase activity"/>
    <property type="evidence" value="ECO:0007669"/>
    <property type="project" value="UniProtKB-KW"/>
</dbReference>
<dbReference type="UniPathway" id="UPA00079"/>
<proteinExistence type="predicted"/>
<keyword evidence="2" id="KW-0474">Menaquinone biosynthesis</keyword>
<dbReference type="Gene3D" id="3.40.190.10">
    <property type="entry name" value="Periplasmic binding protein-like II"/>
    <property type="match status" value="2"/>
</dbReference>
<reference evidence="4 5" key="1">
    <citation type="submission" date="2019-03" db="EMBL/GenBank/DDBJ databases">
        <title>Genomic Encyclopedia of Type Strains, Phase IV (KMG-IV): sequencing the most valuable type-strain genomes for metagenomic binning, comparative biology and taxonomic classification.</title>
        <authorList>
            <person name="Goeker M."/>
        </authorList>
    </citation>
    <scope>NUCLEOTIDE SEQUENCE [LARGE SCALE GENOMIC DNA]</scope>
    <source>
        <strain evidence="4 5">DSM 100013</strain>
    </source>
</reference>
<comment type="caution">
    <text evidence="4">The sequence shown here is derived from an EMBL/GenBank/DDBJ whole genome shotgun (WGS) entry which is preliminary data.</text>
</comment>
<keyword evidence="5" id="KW-1185">Reference proteome</keyword>
<dbReference type="RefSeq" id="WP_243098264.1">
    <property type="nucleotide sequence ID" value="NZ_CP058648.1"/>
</dbReference>
<dbReference type="PANTHER" id="PTHR30024:SF46">
    <property type="entry name" value="ABC TRANSPORTER, SUBSTRATE-BINDING LIPOPROTEIN"/>
    <property type="match status" value="1"/>
</dbReference>
<evidence type="ECO:0000313" key="4">
    <source>
        <dbReference type="EMBL" id="TCP98984.1"/>
    </source>
</evidence>
<dbReference type="InterPro" id="IPR003773">
    <property type="entry name" value="Menaquinone_biosynth"/>
</dbReference>
<organism evidence="4 5">
    <name type="scientific">Serpentinicella alkaliphila</name>
    <dbReference type="NCBI Taxonomy" id="1734049"/>
    <lineage>
        <taxon>Bacteria</taxon>
        <taxon>Bacillati</taxon>
        <taxon>Bacillota</taxon>
        <taxon>Clostridia</taxon>
        <taxon>Peptostreptococcales</taxon>
        <taxon>Natronincolaceae</taxon>
        <taxon>Serpentinicella</taxon>
    </lineage>
</organism>
<evidence type="ECO:0000256" key="1">
    <source>
        <dbReference type="ARBA" id="ARBA00004863"/>
    </source>
</evidence>
<evidence type="ECO:0000256" key="3">
    <source>
        <dbReference type="ARBA" id="ARBA00023239"/>
    </source>
</evidence>
<evidence type="ECO:0000256" key="2">
    <source>
        <dbReference type="ARBA" id="ARBA00022428"/>
    </source>
</evidence>